<dbReference type="AlphaFoldDB" id="A0A5J4TR24"/>
<proteinExistence type="predicted"/>
<evidence type="ECO:0000313" key="1">
    <source>
        <dbReference type="EMBL" id="KAA6360410.1"/>
    </source>
</evidence>
<protein>
    <submittedName>
        <fullName evidence="1">Uncharacterized protein</fullName>
    </submittedName>
</protein>
<comment type="caution">
    <text evidence="1">The sequence shown here is derived from an EMBL/GenBank/DDBJ whole genome shotgun (WGS) entry which is preliminary data.</text>
</comment>
<dbReference type="Proteomes" id="UP000324800">
    <property type="component" value="Unassembled WGS sequence"/>
</dbReference>
<organism evidence="1 2">
    <name type="scientific">Streblomastix strix</name>
    <dbReference type="NCBI Taxonomy" id="222440"/>
    <lineage>
        <taxon>Eukaryota</taxon>
        <taxon>Metamonada</taxon>
        <taxon>Preaxostyla</taxon>
        <taxon>Oxymonadida</taxon>
        <taxon>Streblomastigidae</taxon>
        <taxon>Streblomastix</taxon>
    </lineage>
</organism>
<evidence type="ECO:0000313" key="2">
    <source>
        <dbReference type="Proteomes" id="UP000324800"/>
    </source>
</evidence>
<reference evidence="1 2" key="1">
    <citation type="submission" date="2019-03" db="EMBL/GenBank/DDBJ databases">
        <title>Single cell metagenomics reveals metabolic interactions within the superorganism composed of flagellate Streblomastix strix and complex community of Bacteroidetes bacteria on its surface.</title>
        <authorList>
            <person name="Treitli S.C."/>
            <person name="Kolisko M."/>
            <person name="Husnik F."/>
            <person name="Keeling P."/>
            <person name="Hampl V."/>
        </authorList>
    </citation>
    <scope>NUCLEOTIDE SEQUENCE [LARGE SCALE GENOMIC DNA]</scope>
    <source>
        <strain evidence="1">ST1C</strain>
    </source>
</reference>
<gene>
    <name evidence="1" type="ORF">EZS28_044064</name>
</gene>
<sequence length="109" mass="12664">MRQFEQSSKGYSQYNSEADEKVFINVGKLLENEFKKSAQNFYPQGFKLDSLERKAFFDKMKLKKVEKHWKLPDVKESAKREKSVQFHGAVESSAAVQEGLYKSIRHIAS</sequence>
<accession>A0A5J4TR24</accession>
<name>A0A5J4TR24_9EUKA</name>
<dbReference type="EMBL" id="SNRW01026984">
    <property type="protein sequence ID" value="KAA6360410.1"/>
    <property type="molecule type" value="Genomic_DNA"/>
</dbReference>